<dbReference type="AlphaFoldDB" id="A0A067QYK1"/>
<evidence type="ECO:0000256" key="1">
    <source>
        <dbReference type="SAM" id="MobiDB-lite"/>
    </source>
</evidence>
<gene>
    <name evidence="2" type="ORF">L798_10606</name>
</gene>
<evidence type="ECO:0000313" key="3">
    <source>
        <dbReference type="Proteomes" id="UP000027135"/>
    </source>
</evidence>
<dbReference type="EMBL" id="KK852822">
    <property type="protein sequence ID" value="KDR15540.1"/>
    <property type="molecule type" value="Genomic_DNA"/>
</dbReference>
<sequence>MVKGIGNGEPGSVAHSTPNLTEGHGIGAGPGGVGTGDTCLGKWSSTGYISMSSGEDMGGTGDIGPAAGSAIDLTSGLGTAGEYCVVGMRNKPVEGQRLQQQQIVQPHKAYVRLASNSPSTSTANSSTHLSPHQPLQQPPGLQQRGYVSHHHPLWPASKETSGKGFVVAGDLANKASATSESLLTSEFEEENQGILTAGLSGRGDVNHENEELCSPESYSHFGLHPGMIHIPMQIPVPSNIGMMEEILQPEQEKITPKPGSGYVTLSDEPRLQKAEPLGMISGRCNDQRAGVSRCSGGAVSGYVPHRQLEERGALALNQTATYQDYTEEPYTKVFPPNIDDASLSTSV</sequence>
<name>A0A067QYK1_ZOONE</name>
<dbReference type="Proteomes" id="UP000027135">
    <property type="component" value="Unassembled WGS sequence"/>
</dbReference>
<dbReference type="InParanoid" id="A0A067QYK1"/>
<reference evidence="2 3" key="1">
    <citation type="journal article" date="2014" name="Nat. Commun.">
        <title>Molecular traces of alternative social organization in a termite genome.</title>
        <authorList>
            <person name="Terrapon N."/>
            <person name="Li C."/>
            <person name="Robertson H.M."/>
            <person name="Ji L."/>
            <person name="Meng X."/>
            <person name="Booth W."/>
            <person name="Chen Z."/>
            <person name="Childers C.P."/>
            <person name="Glastad K.M."/>
            <person name="Gokhale K."/>
            <person name="Gowin J."/>
            <person name="Gronenberg W."/>
            <person name="Hermansen R.A."/>
            <person name="Hu H."/>
            <person name="Hunt B.G."/>
            <person name="Huylmans A.K."/>
            <person name="Khalil S.M."/>
            <person name="Mitchell R.D."/>
            <person name="Munoz-Torres M.C."/>
            <person name="Mustard J.A."/>
            <person name="Pan H."/>
            <person name="Reese J.T."/>
            <person name="Scharf M.E."/>
            <person name="Sun F."/>
            <person name="Vogel H."/>
            <person name="Xiao J."/>
            <person name="Yang W."/>
            <person name="Yang Z."/>
            <person name="Yang Z."/>
            <person name="Zhou J."/>
            <person name="Zhu J."/>
            <person name="Brent C.S."/>
            <person name="Elsik C.G."/>
            <person name="Goodisman M.A."/>
            <person name="Liberles D.A."/>
            <person name="Roe R.M."/>
            <person name="Vargo E.L."/>
            <person name="Vilcinskas A."/>
            <person name="Wang J."/>
            <person name="Bornberg-Bauer E."/>
            <person name="Korb J."/>
            <person name="Zhang G."/>
            <person name="Liebig J."/>
        </authorList>
    </citation>
    <scope>NUCLEOTIDE SEQUENCE [LARGE SCALE GENOMIC DNA]</scope>
    <source>
        <tissue evidence="2">Whole organism</tissue>
    </source>
</reference>
<feature type="region of interest" description="Disordered" evidence="1">
    <location>
        <begin position="115"/>
        <end position="147"/>
    </location>
</feature>
<keyword evidence="3" id="KW-1185">Reference proteome</keyword>
<organism evidence="2 3">
    <name type="scientific">Zootermopsis nevadensis</name>
    <name type="common">Dampwood termite</name>
    <dbReference type="NCBI Taxonomy" id="136037"/>
    <lineage>
        <taxon>Eukaryota</taxon>
        <taxon>Metazoa</taxon>
        <taxon>Ecdysozoa</taxon>
        <taxon>Arthropoda</taxon>
        <taxon>Hexapoda</taxon>
        <taxon>Insecta</taxon>
        <taxon>Pterygota</taxon>
        <taxon>Neoptera</taxon>
        <taxon>Polyneoptera</taxon>
        <taxon>Dictyoptera</taxon>
        <taxon>Blattodea</taxon>
        <taxon>Blattoidea</taxon>
        <taxon>Termitoidae</taxon>
        <taxon>Termopsidae</taxon>
        <taxon>Zootermopsis</taxon>
    </lineage>
</organism>
<proteinExistence type="predicted"/>
<feature type="compositionally biased region" description="Low complexity" evidence="1">
    <location>
        <begin position="115"/>
        <end position="143"/>
    </location>
</feature>
<protein>
    <submittedName>
        <fullName evidence="2">Uncharacterized protein</fullName>
    </submittedName>
</protein>
<accession>A0A067QYK1</accession>
<evidence type="ECO:0000313" key="2">
    <source>
        <dbReference type="EMBL" id="KDR15540.1"/>
    </source>
</evidence>
<feature type="region of interest" description="Disordered" evidence="1">
    <location>
        <begin position="1"/>
        <end position="32"/>
    </location>
</feature>